<feature type="domain" description="Ig-like" evidence="1">
    <location>
        <begin position="63"/>
        <end position="105"/>
    </location>
</feature>
<dbReference type="InterPro" id="IPR013783">
    <property type="entry name" value="Ig-like_fold"/>
</dbReference>
<dbReference type="PANTHER" id="PTHR23278:SF31">
    <property type="entry name" value="SIDESTEP II, ISOFORM A"/>
    <property type="match status" value="1"/>
</dbReference>
<dbReference type="Proteomes" id="UP000215335">
    <property type="component" value="Unassembled WGS sequence"/>
</dbReference>
<dbReference type="EMBL" id="NNAY01000101">
    <property type="protein sequence ID" value="OXU30971.1"/>
    <property type="molecule type" value="Genomic_DNA"/>
</dbReference>
<name>A0A232FJR8_9HYME</name>
<dbReference type="PROSITE" id="PS50835">
    <property type="entry name" value="IG_LIKE"/>
    <property type="match status" value="1"/>
</dbReference>
<dbReference type="Gene3D" id="2.60.40.10">
    <property type="entry name" value="Immunoglobulins"/>
    <property type="match status" value="1"/>
</dbReference>
<evidence type="ECO:0000259" key="1">
    <source>
        <dbReference type="PROSITE" id="PS50835"/>
    </source>
</evidence>
<evidence type="ECO:0000313" key="3">
    <source>
        <dbReference type="Proteomes" id="UP000215335"/>
    </source>
</evidence>
<dbReference type="STRING" id="543379.A0A232FJR8"/>
<dbReference type="AlphaFoldDB" id="A0A232FJR8"/>
<dbReference type="InterPro" id="IPR036179">
    <property type="entry name" value="Ig-like_dom_sf"/>
</dbReference>
<dbReference type="InterPro" id="IPR007110">
    <property type="entry name" value="Ig-like_dom"/>
</dbReference>
<protein>
    <recommendedName>
        <fullName evidence="1">Ig-like domain-containing protein</fullName>
    </recommendedName>
</protein>
<dbReference type="SUPFAM" id="SSF48726">
    <property type="entry name" value="Immunoglobulin"/>
    <property type="match status" value="1"/>
</dbReference>
<organism evidence="2 3">
    <name type="scientific">Trichomalopsis sarcophagae</name>
    <dbReference type="NCBI Taxonomy" id="543379"/>
    <lineage>
        <taxon>Eukaryota</taxon>
        <taxon>Metazoa</taxon>
        <taxon>Ecdysozoa</taxon>
        <taxon>Arthropoda</taxon>
        <taxon>Hexapoda</taxon>
        <taxon>Insecta</taxon>
        <taxon>Pterygota</taxon>
        <taxon>Neoptera</taxon>
        <taxon>Endopterygota</taxon>
        <taxon>Hymenoptera</taxon>
        <taxon>Apocrita</taxon>
        <taxon>Proctotrupomorpha</taxon>
        <taxon>Chalcidoidea</taxon>
        <taxon>Pteromalidae</taxon>
        <taxon>Pteromalinae</taxon>
        <taxon>Trichomalopsis</taxon>
    </lineage>
</organism>
<dbReference type="PANTHER" id="PTHR23278">
    <property type="entry name" value="SIDESTEP PROTEIN"/>
    <property type="match status" value="1"/>
</dbReference>
<comment type="caution">
    <text evidence="2">The sequence shown here is derived from an EMBL/GenBank/DDBJ whole genome shotgun (WGS) entry which is preliminary data.</text>
</comment>
<accession>A0A232FJR8</accession>
<sequence length="161" mass="18203">MPRHVFNYADRPRLRPRRSSKLQRLLWSLCAEENLGALPVQTLKSNLRALARFFCIEVTTYAPIVSLRFGSTLNAEDIKEGDDVYFECQIKSNPMWTKLTWIHNGGLKKSLEIVVVVVVVVVGSNSLYVKIVKSAGYEGAERRDFEKSPGAVAHARVKQKI</sequence>
<reference evidence="2 3" key="1">
    <citation type="journal article" date="2017" name="Curr. Biol.">
        <title>The Evolution of Venom by Co-option of Single-Copy Genes.</title>
        <authorList>
            <person name="Martinson E.O."/>
            <person name="Mrinalini"/>
            <person name="Kelkar Y.D."/>
            <person name="Chang C.H."/>
            <person name="Werren J.H."/>
        </authorList>
    </citation>
    <scope>NUCLEOTIDE SEQUENCE [LARGE SCALE GENOMIC DNA]</scope>
    <source>
        <strain evidence="2 3">Alberta</strain>
        <tissue evidence="2">Whole body</tissue>
    </source>
</reference>
<proteinExistence type="predicted"/>
<keyword evidence="3" id="KW-1185">Reference proteome</keyword>
<evidence type="ECO:0000313" key="2">
    <source>
        <dbReference type="EMBL" id="OXU30971.1"/>
    </source>
</evidence>
<gene>
    <name evidence="2" type="ORF">TSAR_010064</name>
</gene>